<dbReference type="Gene3D" id="3.30.470.20">
    <property type="entry name" value="ATP-grasp fold, B domain"/>
    <property type="match status" value="1"/>
</dbReference>
<dbReference type="Proteomes" id="UP000033047">
    <property type="component" value="Unassembled WGS sequence"/>
</dbReference>
<dbReference type="STRING" id="927665.HMPREF1535_04167"/>
<dbReference type="EMBL" id="AQHV01000021">
    <property type="protein sequence ID" value="KKB48938.1"/>
    <property type="molecule type" value="Genomic_DNA"/>
</dbReference>
<dbReference type="NCBIfam" id="NF004508">
    <property type="entry name" value="PRK05849.1"/>
    <property type="match status" value="1"/>
</dbReference>
<dbReference type="PANTHER" id="PTHR43615:SF1">
    <property type="entry name" value="PPDK_N DOMAIN-CONTAINING PROTEIN"/>
    <property type="match status" value="1"/>
</dbReference>
<dbReference type="SUPFAM" id="SSF56059">
    <property type="entry name" value="Glutathione synthetase ATP-binding domain-like"/>
    <property type="match status" value="1"/>
</dbReference>
<dbReference type="AlphaFoldDB" id="A0A0F5ITV6"/>
<evidence type="ECO:0000313" key="5">
    <source>
        <dbReference type="EMBL" id="KKB48938.1"/>
    </source>
</evidence>
<evidence type="ECO:0000259" key="2">
    <source>
        <dbReference type="Pfam" id="PF00391"/>
    </source>
</evidence>
<evidence type="ECO:0000259" key="4">
    <source>
        <dbReference type="Pfam" id="PF01467"/>
    </source>
</evidence>
<evidence type="ECO:0000256" key="1">
    <source>
        <dbReference type="SAM" id="Coils"/>
    </source>
</evidence>
<dbReference type="GO" id="GO:0005524">
    <property type="term" value="F:ATP binding"/>
    <property type="evidence" value="ECO:0007669"/>
    <property type="project" value="InterPro"/>
</dbReference>
<dbReference type="Pfam" id="PF00391">
    <property type="entry name" value="PEP-utilizers"/>
    <property type="match status" value="1"/>
</dbReference>
<feature type="domain" description="PEP-utilising enzyme mobile" evidence="2">
    <location>
        <begin position="860"/>
        <end position="928"/>
    </location>
</feature>
<dbReference type="GO" id="GO:0016301">
    <property type="term" value="F:kinase activity"/>
    <property type="evidence" value="ECO:0007669"/>
    <property type="project" value="InterPro"/>
</dbReference>
<name>A0A0F5ITV6_9BACT</name>
<dbReference type="RefSeq" id="WP_052716758.1">
    <property type="nucleotide sequence ID" value="NZ_KQ033913.1"/>
</dbReference>
<sequence length="936" mass="107836">MKNMVISYSFGIIDFLHFGHIRLFEDARKFSNRHILGLISDAAIYSWHGTLVSSYEERLAVLQGVKYIDEIRLQNSFDPLPNLQLIHREFPEAKIVLYIGNDRNFVPCENYLKEIGGEVKVIDYYEKLSPQNILDCLTTKAARVKQYSSNLISTKANTLLALKPVLSKGKIEDIYVLTVNEYVNDFIAAFQNIKEKFQGDYIVVRSSSVAEDCFESSNAGHFESVLGINSSDMVEVKKAIGEVVRSYDQSTDFYKDEQILIQRQTMNVACSGVIFTRDVDSNLPYYLINYDDGGSTDSVTSGSGGNTIWILRKKAKNNPPNKWKKLLSVVAELESLLNKMILDIEFAVTSDDEVVIFQVRPLAANYKFQVKQNDEQFYRCYKKELLAYNNIKNYQTSVPMLLSDMAFWNPSEIIGVNPHNLDYSLYREIITKHAWNEGLLPLGYKRVPDDLMFRIGNKPYISIDYSFLALTPEALEENLRNKLCHYYEKQLLKDTTSHDKIEFEIVFSCLDFSTDRRLKDLLHEGFSFEEVNILRQTLYNQTNDILENYSRILSSDKNDLQELESIRLEVERNVDLKCDNVFVTLQSIYQLLSSLKKYGTPQFSRQARCAFISRSLCKSLVEENLFLGKDMDLFMSSIHTVASQFEVDFKAFSSGRLPIRDFNRKYGHLRCGTYDIQSPRYDRIDFYQDTRQQKTQSVKSAEYESISEVESSLKEQLCKLDFSVSSEDILYFIKASLEERESFKFEFTKSLSLVLELIEEVGARIDLTVLDLSYLEVADIYAAEYYPSIQELKEFWTTLISKRKEIYREKSMLILPELIVSNKDLEIIEQNEARPNFITTQKVEGETINLDNNNTQDIQNKIVVISKADPGYDWIFTKRIVGLITKYGGAASHMAIRCAEFSLPAAIGCGEKIFDYVSKSEKIELDCGNNKITRIF</sequence>
<gene>
    <name evidence="5" type="ORF">HMPREF1535_04167</name>
</gene>
<dbReference type="InterPro" id="IPR004821">
    <property type="entry name" value="Cyt_trans-like"/>
</dbReference>
<evidence type="ECO:0008006" key="7">
    <source>
        <dbReference type="Google" id="ProtNLM"/>
    </source>
</evidence>
<dbReference type="PATRIC" id="fig|927665.4.peg.4281"/>
<dbReference type="Gene3D" id="3.30.1490.20">
    <property type="entry name" value="ATP-grasp fold, A domain"/>
    <property type="match status" value="1"/>
</dbReference>
<reference evidence="5 6" key="1">
    <citation type="submission" date="2013-04" db="EMBL/GenBank/DDBJ databases">
        <title>The Genome Sequence of Parabacteroides goldsteinii DSM 19448.</title>
        <authorList>
            <consortium name="The Broad Institute Genomics Platform"/>
            <person name="Earl A."/>
            <person name="Ward D."/>
            <person name="Feldgarden M."/>
            <person name="Gevers D."/>
            <person name="Martens E."/>
            <person name="Sakamoto M."/>
            <person name="Benno Y."/>
            <person name="Song Y."/>
            <person name="Liu C."/>
            <person name="Lee J."/>
            <person name="Bolanos M."/>
            <person name="Vaisanen M.L."/>
            <person name="Finegold S.M."/>
            <person name="Walker B."/>
            <person name="Young S."/>
            <person name="Zeng Q."/>
            <person name="Gargeya S."/>
            <person name="Fitzgerald M."/>
            <person name="Haas B."/>
            <person name="Abouelleil A."/>
            <person name="Allen A.W."/>
            <person name="Alvarado L."/>
            <person name="Arachchi H.M."/>
            <person name="Berlin A.M."/>
            <person name="Chapman S.B."/>
            <person name="Gainer-Dewar J."/>
            <person name="Goldberg J."/>
            <person name="Griggs A."/>
            <person name="Gujja S."/>
            <person name="Hansen M."/>
            <person name="Howarth C."/>
            <person name="Imamovic A."/>
            <person name="Ireland A."/>
            <person name="Larimer J."/>
            <person name="McCowan C."/>
            <person name="Murphy C."/>
            <person name="Pearson M."/>
            <person name="Poon T.W."/>
            <person name="Priest M."/>
            <person name="Roberts A."/>
            <person name="Saif S."/>
            <person name="Shea T."/>
            <person name="Sisk P."/>
            <person name="Sykes S."/>
            <person name="Wortman J."/>
            <person name="Nusbaum C."/>
            <person name="Birren B."/>
        </authorList>
    </citation>
    <scope>NUCLEOTIDE SEQUENCE [LARGE SCALE GENOMIC DNA]</scope>
    <source>
        <strain evidence="5 6">DSM 19448</strain>
    </source>
</reference>
<evidence type="ECO:0000259" key="3">
    <source>
        <dbReference type="Pfam" id="PF01326"/>
    </source>
</evidence>
<dbReference type="InterPro" id="IPR013815">
    <property type="entry name" value="ATP_grasp_subdomain_1"/>
</dbReference>
<dbReference type="InterPro" id="IPR008279">
    <property type="entry name" value="PEP-util_enz_mobile_dom"/>
</dbReference>
<feature type="domain" description="Pyruvate phosphate dikinase AMP/ATP-binding" evidence="3">
    <location>
        <begin position="185"/>
        <end position="279"/>
    </location>
</feature>
<feature type="coiled-coil region" evidence="1">
    <location>
        <begin position="546"/>
        <end position="573"/>
    </location>
</feature>
<proteinExistence type="predicted"/>
<dbReference type="PANTHER" id="PTHR43615">
    <property type="entry name" value="PHOSPHOENOLPYRUVATE SYNTHASE-RELATED"/>
    <property type="match status" value="1"/>
</dbReference>
<organism evidence="5 6">
    <name type="scientific">Parabacteroides goldsteinii DSM 19448 = WAL 12034</name>
    <dbReference type="NCBI Taxonomy" id="927665"/>
    <lineage>
        <taxon>Bacteria</taxon>
        <taxon>Pseudomonadati</taxon>
        <taxon>Bacteroidota</taxon>
        <taxon>Bacteroidia</taxon>
        <taxon>Bacteroidales</taxon>
        <taxon>Tannerellaceae</taxon>
        <taxon>Parabacteroides</taxon>
    </lineage>
</organism>
<dbReference type="Pfam" id="PF01326">
    <property type="entry name" value="PPDK_N"/>
    <property type="match status" value="1"/>
</dbReference>
<dbReference type="Pfam" id="PF01467">
    <property type="entry name" value="CTP_transf_like"/>
    <property type="match status" value="1"/>
</dbReference>
<dbReference type="InterPro" id="IPR014729">
    <property type="entry name" value="Rossmann-like_a/b/a_fold"/>
</dbReference>
<dbReference type="SUPFAM" id="SSF52009">
    <property type="entry name" value="Phosphohistidine domain"/>
    <property type="match status" value="1"/>
</dbReference>
<dbReference type="Gene3D" id="3.50.30.10">
    <property type="entry name" value="Phosphohistidine domain"/>
    <property type="match status" value="1"/>
</dbReference>
<protein>
    <recommendedName>
        <fullName evidence="7">Cytidyltransferase-like domain-containing protein</fullName>
    </recommendedName>
</protein>
<keyword evidence="1" id="KW-0175">Coiled coil</keyword>
<evidence type="ECO:0000313" key="6">
    <source>
        <dbReference type="Proteomes" id="UP000033047"/>
    </source>
</evidence>
<comment type="caution">
    <text evidence="5">The sequence shown here is derived from an EMBL/GenBank/DDBJ whole genome shotgun (WGS) entry which is preliminary data.</text>
</comment>
<dbReference type="HOGENOM" id="CLU_011659_0_0_10"/>
<dbReference type="Gene3D" id="3.40.50.620">
    <property type="entry name" value="HUPs"/>
    <property type="match status" value="1"/>
</dbReference>
<feature type="domain" description="Cytidyltransferase-like" evidence="4">
    <location>
        <begin position="11"/>
        <end position="152"/>
    </location>
</feature>
<accession>A0A0F5ITV6</accession>
<dbReference type="InterPro" id="IPR036637">
    <property type="entry name" value="Phosphohistidine_dom_sf"/>
</dbReference>
<dbReference type="InterPro" id="IPR051549">
    <property type="entry name" value="PEP_Utilizing_Enz"/>
</dbReference>
<dbReference type="SUPFAM" id="SSF52374">
    <property type="entry name" value="Nucleotidylyl transferase"/>
    <property type="match status" value="1"/>
</dbReference>
<dbReference type="InterPro" id="IPR002192">
    <property type="entry name" value="PPDK_AMP/ATP-bd"/>
</dbReference>